<dbReference type="PRINTS" id="PR00332">
    <property type="entry name" value="HISTRIAD"/>
</dbReference>
<gene>
    <name evidence="5" type="ORF">ICT70_02495</name>
</gene>
<keyword evidence="6" id="KW-1185">Reference proteome</keyword>
<evidence type="ECO:0000313" key="6">
    <source>
        <dbReference type="Proteomes" id="UP000632828"/>
    </source>
</evidence>
<dbReference type="InterPro" id="IPR011146">
    <property type="entry name" value="HIT-like"/>
</dbReference>
<organism evidence="5 6">
    <name type="scientific">Pelovirga terrestris</name>
    <dbReference type="NCBI Taxonomy" id="2771352"/>
    <lineage>
        <taxon>Bacteria</taxon>
        <taxon>Pseudomonadati</taxon>
        <taxon>Thermodesulfobacteriota</taxon>
        <taxon>Desulfuromonadia</taxon>
        <taxon>Geobacterales</taxon>
        <taxon>Geobacteraceae</taxon>
        <taxon>Pelovirga</taxon>
    </lineage>
</organism>
<dbReference type="Proteomes" id="UP000632828">
    <property type="component" value="Unassembled WGS sequence"/>
</dbReference>
<name>A0A8J6QTR2_9BACT</name>
<feature type="short sequence motif" description="Histidine triad motif" evidence="2 3">
    <location>
        <begin position="99"/>
        <end position="103"/>
    </location>
</feature>
<dbReference type="InterPro" id="IPR001310">
    <property type="entry name" value="Histidine_triad_HIT"/>
</dbReference>
<proteinExistence type="predicted"/>
<dbReference type="RefSeq" id="WP_191153804.1">
    <property type="nucleotide sequence ID" value="NZ_JACWUN010000002.1"/>
</dbReference>
<reference evidence="5" key="1">
    <citation type="submission" date="2020-09" db="EMBL/GenBank/DDBJ databases">
        <title>Pelobacter alkaliphilus sp. nov., a novel anaerobic arsenate-reducing bacterium from terrestrial mud volcano.</title>
        <authorList>
            <person name="Khomyakova M.A."/>
            <person name="Merkel A.Y."/>
            <person name="Slobodkin A.I."/>
        </authorList>
    </citation>
    <scope>NUCLEOTIDE SEQUENCE</scope>
    <source>
        <strain evidence="5">M08fum</strain>
    </source>
</reference>
<evidence type="ECO:0000259" key="4">
    <source>
        <dbReference type="PROSITE" id="PS51084"/>
    </source>
</evidence>
<dbReference type="PROSITE" id="PS51084">
    <property type="entry name" value="HIT_2"/>
    <property type="match status" value="1"/>
</dbReference>
<evidence type="ECO:0000256" key="3">
    <source>
        <dbReference type="PROSITE-ProRule" id="PRU00464"/>
    </source>
</evidence>
<dbReference type="PANTHER" id="PTHR23089">
    <property type="entry name" value="HISTIDINE TRIAD HIT PROTEIN"/>
    <property type="match status" value="1"/>
</dbReference>
<sequence>MSSDCLFCKIAAGDIPATVRYQDDLVVVFEDINPQAPTHLLLIPRKHIPTTLDLTPDDNALVGHVFQVAAKMATDLGFADEGFRIVNNCNQAGGQTVWHVHFHLLGQRQLTWPPG</sequence>
<dbReference type="InterPro" id="IPR036265">
    <property type="entry name" value="HIT-like_sf"/>
</dbReference>
<comment type="caution">
    <text evidence="5">The sequence shown here is derived from an EMBL/GenBank/DDBJ whole genome shotgun (WGS) entry which is preliminary data.</text>
</comment>
<protein>
    <submittedName>
        <fullName evidence="5">Histidine triad nucleotide-binding protein</fullName>
    </submittedName>
</protein>
<feature type="active site" description="Tele-AMP-histidine intermediate" evidence="1">
    <location>
        <position position="101"/>
    </location>
</feature>
<dbReference type="InterPro" id="IPR019808">
    <property type="entry name" value="Histidine_triad_CS"/>
</dbReference>
<evidence type="ECO:0000313" key="5">
    <source>
        <dbReference type="EMBL" id="MBD1399530.1"/>
    </source>
</evidence>
<accession>A0A8J6QTR2</accession>
<evidence type="ECO:0000256" key="1">
    <source>
        <dbReference type="PIRSR" id="PIRSR601310-1"/>
    </source>
</evidence>
<dbReference type="PROSITE" id="PS00892">
    <property type="entry name" value="HIT_1"/>
    <property type="match status" value="1"/>
</dbReference>
<dbReference type="SUPFAM" id="SSF54197">
    <property type="entry name" value="HIT-like"/>
    <property type="match status" value="1"/>
</dbReference>
<dbReference type="Gene3D" id="3.30.428.10">
    <property type="entry name" value="HIT-like"/>
    <property type="match status" value="1"/>
</dbReference>
<dbReference type="AlphaFoldDB" id="A0A8J6QTR2"/>
<dbReference type="Pfam" id="PF01230">
    <property type="entry name" value="HIT"/>
    <property type="match status" value="1"/>
</dbReference>
<feature type="domain" description="HIT" evidence="4">
    <location>
        <begin position="6"/>
        <end position="115"/>
    </location>
</feature>
<dbReference type="GO" id="GO:0003824">
    <property type="term" value="F:catalytic activity"/>
    <property type="evidence" value="ECO:0007669"/>
    <property type="project" value="InterPro"/>
</dbReference>
<evidence type="ECO:0000256" key="2">
    <source>
        <dbReference type="PIRSR" id="PIRSR601310-3"/>
    </source>
</evidence>
<dbReference type="EMBL" id="JACWUN010000002">
    <property type="protein sequence ID" value="MBD1399530.1"/>
    <property type="molecule type" value="Genomic_DNA"/>
</dbReference>
<dbReference type="CDD" id="cd01276">
    <property type="entry name" value="PKCI_related"/>
    <property type="match status" value="1"/>
</dbReference>